<reference evidence="1 2" key="1">
    <citation type="journal article" date="2008" name="Nat. Biotechnol.">
        <title>Genome sequencing and analysis of the biomass-degrading fungus Trichoderma reesei (syn. Hypocrea jecorina).</title>
        <authorList>
            <person name="Martinez D."/>
            <person name="Berka R.M."/>
            <person name="Henrissat B."/>
            <person name="Saloheimo M."/>
            <person name="Arvas M."/>
            <person name="Baker S.E."/>
            <person name="Chapman J."/>
            <person name="Chertkov O."/>
            <person name="Coutinho P.M."/>
            <person name="Cullen D."/>
            <person name="Danchin E.G."/>
            <person name="Grigoriev I.V."/>
            <person name="Harris P."/>
            <person name="Jackson M."/>
            <person name="Kubicek C.P."/>
            <person name="Han C.S."/>
            <person name="Ho I."/>
            <person name="Larrondo L.F."/>
            <person name="de Leon A.L."/>
            <person name="Magnuson J.K."/>
            <person name="Merino S."/>
            <person name="Misra M."/>
            <person name="Nelson B."/>
            <person name="Putnam N."/>
            <person name="Robbertse B."/>
            <person name="Salamov A.A."/>
            <person name="Schmoll M."/>
            <person name="Terry A."/>
            <person name="Thayer N."/>
            <person name="Westerholm-Parvinen A."/>
            <person name="Schoch C.L."/>
            <person name="Yao J."/>
            <person name="Barabote R."/>
            <person name="Nelson M.A."/>
            <person name="Detter C."/>
            <person name="Bruce D."/>
            <person name="Kuske C.R."/>
            <person name="Xie G."/>
            <person name="Richardson P."/>
            <person name="Rokhsar D.S."/>
            <person name="Lucas S.M."/>
            <person name="Rubin E.M."/>
            <person name="Dunn-Coleman N."/>
            <person name="Ward M."/>
            <person name="Brettin T.S."/>
        </authorList>
    </citation>
    <scope>NUCLEOTIDE SEQUENCE [LARGE SCALE GENOMIC DNA]</scope>
    <source>
        <strain evidence="1 2">QM6a</strain>
    </source>
</reference>
<dbReference type="AlphaFoldDB" id="G0REK9"/>
<sequence length="226" mass="25652">MARLIPYMVAFVAALVTLGFLFHLSETSIWVNEERQDGYMEERQDGYMEEHVQLQAAMCGNTQENRTRVSIGAGPGALVQGWPSKGGVYMLEDCVGIELDFLKLDRFRKTPQPDPSGPDAAAEEEAHCNRMLQLGAIWWESGEEWLVRKLMEPNEPDLRRAKRFIKVGWPAAGGVWVLDLKEDDAITRDAGIIHNAHDMEERCRLIEQLGGVFYEDPKNWVHAELP</sequence>
<dbReference type="eggNOG" id="ENOG502SQRY">
    <property type="taxonomic scope" value="Eukaryota"/>
</dbReference>
<dbReference type="OrthoDB" id="4487429at2759"/>
<keyword evidence="2" id="KW-1185">Reference proteome</keyword>
<dbReference type="GeneID" id="18481044"/>
<organism evidence="2">
    <name type="scientific">Hypocrea jecorina (strain QM6a)</name>
    <name type="common">Trichoderma reesei</name>
    <dbReference type="NCBI Taxonomy" id="431241"/>
    <lineage>
        <taxon>Eukaryota</taxon>
        <taxon>Fungi</taxon>
        <taxon>Dikarya</taxon>
        <taxon>Ascomycota</taxon>
        <taxon>Pezizomycotina</taxon>
        <taxon>Sordariomycetes</taxon>
        <taxon>Hypocreomycetidae</taxon>
        <taxon>Hypocreales</taxon>
        <taxon>Hypocreaceae</taxon>
        <taxon>Trichoderma</taxon>
    </lineage>
</organism>
<dbReference type="KEGG" id="tre:TRIREDRAFT_105454"/>
<dbReference type="RefSeq" id="XP_006963872.1">
    <property type="nucleotide sequence ID" value="XM_006963810.1"/>
</dbReference>
<name>G0REK9_HYPJQ</name>
<evidence type="ECO:0000313" key="1">
    <source>
        <dbReference type="EMBL" id="EGR50385.1"/>
    </source>
</evidence>
<dbReference type="EMBL" id="GL985060">
    <property type="protein sequence ID" value="EGR50385.1"/>
    <property type="molecule type" value="Genomic_DNA"/>
</dbReference>
<evidence type="ECO:0000313" key="2">
    <source>
        <dbReference type="Proteomes" id="UP000008984"/>
    </source>
</evidence>
<dbReference type="HOGENOM" id="CLU_104688_2_0_1"/>
<accession>G0REK9</accession>
<dbReference type="VEuPathDB" id="FungiDB:TRIREDRAFT_105454"/>
<dbReference type="Proteomes" id="UP000008984">
    <property type="component" value="Unassembled WGS sequence"/>
</dbReference>
<proteinExistence type="predicted"/>
<protein>
    <submittedName>
        <fullName evidence="1">Predicted protein</fullName>
    </submittedName>
</protein>
<gene>
    <name evidence="1" type="ORF">TRIREDRAFT_105454</name>
</gene>